<accession>A0A255YA29</accession>
<proteinExistence type="predicted"/>
<evidence type="ECO:0000313" key="3">
    <source>
        <dbReference type="Proteomes" id="UP000216991"/>
    </source>
</evidence>
<dbReference type="Proteomes" id="UP000216991">
    <property type="component" value="Unassembled WGS sequence"/>
</dbReference>
<reference evidence="2 3" key="1">
    <citation type="submission" date="2017-07" db="EMBL/GenBank/DDBJ databases">
        <title>Sandarakinorhabdus cyanobacteriorum sp. nov., a novel bacterium isolated from cyanobacterial aggregates in a eutrophic lake.</title>
        <authorList>
            <person name="Cai H."/>
        </authorList>
    </citation>
    <scope>NUCLEOTIDE SEQUENCE [LARGE SCALE GENOMIC DNA]</scope>
    <source>
        <strain evidence="2 3">TH057</strain>
    </source>
</reference>
<evidence type="ECO:0000256" key="1">
    <source>
        <dbReference type="SAM" id="Phobius"/>
    </source>
</evidence>
<comment type="caution">
    <text evidence="2">The sequence shown here is derived from an EMBL/GenBank/DDBJ whole genome shotgun (WGS) entry which is preliminary data.</text>
</comment>
<dbReference type="Pfam" id="PF06170">
    <property type="entry name" value="DUF983"/>
    <property type="match status" value="1"/>
</dbReference>
<evidence type="ECO:0000313" key="2">
    <source>
        <dbReference type="EMBL" id="OYQ26041.1"/>
    </source>
</evidence>
<sequence>MCGAPSSAPPWPKARLADQPTPAQVALRGRCPRCGGGPLFSGQGFAGLLQLAKSCSVCGLDYGRFNVGDGAAAGVILLVGAIIMPISLVVDFRFAPPWWVHGLLWVPAVVGLSIALLRLSKGLLVAMEFRHDAGEGQRSDQ</sequence>
<name>A0A255YA29_9SPHN</name>
<dbReference type="AlphaFoldDB" id="A0A255YA29"/>
<organism evidence="2 3">
    <name type="scientific">Sandarakinorhabdus cyanobacteriorum</name>
    <dbReference type="NCBI Taxonomy" id="1981098"/>
    <lineage>
        <taxon>Bacteria</taxon>
        <taxon>Pseudomonadati</taxon>
        <taxon>Pseudomonadota</taxon>
        <taxon>Alphaproteobacteria</taxon>
        <taxon>Sphingomonadales</taxon>
        <taxon>Sphingosinicellaceae</taxon>
        <taxon>Sandarakinorhabdus</taxon>
    </lineage>
</organism>
<dbReference type="OrthoDB" id="9799456at2"/>
<protein>
    <submittedName>
        <fullName evidence="2">DUF983 domain-containing protein</fullName>
    </submittedName>
</protein>
<feature type="transmembrane region" description="Helical" evidence="1">
    <location>
        <begin position="71"/>
        <end position="92"/>
    </location>
</feature>
<dbReference type="InterPro" id="IPR009325">
    <property type="entry name" value="DUF983"/>
</dbReference>
<dbReference type="EMBL" id="NOXT01000120">
    <property type="protein sequence ID" value="OYQ26041.1"/>
    <property type="molecule type" value="Genomic_DNA"/>
</dbReference>
<keyword evidence="1" id="KW-1133">Transmembrane helix</keyword>
<gene>
    <name evidence="2" type="ORF">CHU93_12650</name>
</gene>
<keyword evidence="1" id="KW-0472">Membrane</keyword>
<feature type="transmembrane region" description="Helical" evidence="1">
    <location>
        <begin position="98"/>
        <end position="117"/>
    </location>
</feature>
<keyword evidence="1" id="KW-0812">Transmembrane</keyword>
<keyword evidence="3" id="KW-1185">Reference proteome</keyword>